<organism evidence="1 2">
    <name type="scientific">Halobium salinum</name>
    <dbReference type="NCBI Taxonomy" id="1364940"/>
    <lineage>
        <taxon>Archaea</taxon>
        <taxon>Methanobacteriati</taxon>
        <taxon>Methanobacteriota</taxon>
        <taxon>Stenosarchaea group</taxon>
        <taxon>Halobacteria</taxon>
        <taxon>Halobacteriales</taxon>
        <taxon>Haloferacaceae</taxon>
        <taxon>Halobium</taxon>
    </lineage>
</organism>
<dbReference type="RefSeq" id="WP_267620005.1">
    <property type="nucleotide sequence ID" value="NZ_JAODIW010000004.1"/>
</dbReference>
<dbReference type="Proteomes" id="UP001595921">
    <property type="component" value="Unassembled WGS sequence"/>
</dbReference>
<sequence length="61" mass="6125">MPREGRTTGAVAYDVSGFAAAHPRLVLTAALTVLFIAMQGTVGAELFEAGTNSAASSDTGP</sequence>
<evidence type="ECO:0000313" key="2">
    <source>
        <dbReference type="Proteomes" id="UP001595921"/>
    </source>
</evidence>
<proteinExistence type="predicted"/>
<keyword evidence="2" id="KW-1185">Reference proteome</keyword>
<name>A0ABD5PEN9_9EURY</name>
<protein>
    <recommendedName>
        <fullName evidence="3">MFS transporter</fullName>
    </recommendedName>
</protein>
<accession>A0ABD5PEN9</accession>
<reference evidence="1 2" key="1">
    <citation type="journal article" date="2019" name="Int. J. Syst. Evol. Microbiol.">
        <title>The Global Catalogue of Microorganisms (GCM) 10K type strain sequencing project: providing services to taxonomists for standard genome sequencing and annotation.</title>
        <authorList>
            <consortium name="The Broad Institute Genomics Platform"/>
            <consortium name="The Broad Institute Genome Sequencing Center for Infectious Disease"/>
            <person name="Wu L."/>
            <person name="Ma J."/>
        </authorList>
    </citation>
    <scope>NUCLEOTIDE SEQUENCE [LARGE SCALE GENOMIC DNA]</scope>
    <source>
        <strain evidence="1 2">CGMCC 1.12553</strain>
    </source>
</reference>
<gene>
    <name evidence="1" type="ORF">ACFO0N_13705</name>
</gene>
<comment type="caution">
    <text evidence="1">The sequence shown here is derived from an EMBL/GenBank/DDBJ whole genome shotgun (WGS) entry which is preliminary data.</text>
</comment>
<evidence type="ECO:0000313" key="1">
    <source>
        <dbReference type="EMBL" id="MFC4358999.1"/>
    </source>
</evidence>
<evidence type="ECO:0008006" key="3">
    <source>
        <dbReference type="Google" id="ProtNLM"/>
    </source>
</evidence>
<dbReference type="AlphaFoldDB" id="A0ABD5PEN9"/>
<dbReference type="EMBL" id="JBHSDS010000007">
    <property type="protein sequence ID" value="MFC4358999.1"/>
    <property type="molecule type" value="Genomic_DNA"/>
</dbReference>